<dbReference type="InterPro" id="IPR016039">
    <property type="entry name" value="Thiolase-like"/>
</dbReference>
<dbReference type="PROSITE" id="PS52004">
    <property type="entry name" value="KS3_2"/>
    <property type="match status" value="1"/>
</dbReference>
<accession>A0A6J4QLT9</accession>
<keyword evidence="2 3" id="KW-0808">Transferase</keyword>
<dbReference type="FunFam" id="3.40.47.10:FF:000018">
    <property type="entry name" value="3-oxoacyl-[acyl-carrier-protein] synthase 2"/>
    <property type="match status" value="1"/>
</dbReference>
<evidence type="ECO:0000256" key="3">
    <source>
        <dbReference type="RuleBase" id="RU003694"/>
    </source>
</evidence>
<dbReference type="CDD" id="cd00834">
    <property type="entry name" value="KAS_I_II"/>
    <property type="match status" value="1"/>
</dbReference>
<dbReference type="GO" id="GO:0006633">
    <property type="term" value="P:fatty acid biosynthetic process"/>
    <property type="evidence" value="ECO:0007669"/>
    <property type="project" value="TreeGrafter"/>
</dbReference>
<dbReference type="EMBL" id="CADCVC010000136">
    <property type="protein sequence ID" value="CAA9443586.1"/>
    <property type="molecule type" value="Genomic_DNA"/>
</dbReference>
<organism evidence="5">
    <name type="scientific">uncultured Rubrobacteraceae bacterium</name>
    <dbReference type="NCBI Taxonomy" id="349277"/>
    <lineage>
        <taxon>Bacteria</taxon>
        <taxon>Bacillati</taxon>
        <taxon>Actinomycetota</taxon>
        <taxon>Rubrobacteria</taxon>
        <taxon>Rubrobacterales</taxon>
        <taxon>Rubrobacteraceae</taxon>
        <taxon>environmental samples</taxon>
    </lineage>
</organism>
<dbReference type="InterPro" id="IPR020841">
    <property type="entry name" value="PKS_Beta-ketoAc_synthase_dom"/>
</dbReference>
<feature type="domain" description="Ketosynthase family 3 (KS3)" evidence="4">
    <location>
        <begin position="7"/>
        <end position="414"/>
    </location>
</feature>
<reference evidence="5" key="1">
    <citation type="submission" date="2020-02" db="EMBL/GenBank/DDBJ databases">
        <authorList>
            <person name="Meier V. D."/>
        </authorList>
    </citation>
    <scope>NUCLEOTIDE SEQUENCE</scope>
    <source>
        <strain evidence="5">AVDCRST_MAG80</strain>
    </source>
</reference>
<evidence type="ECO:0000256" key="2">
    <source>
        <dbReference type="ARBA" id="ARBA00022679"/>
    </source>
</evidence>
<dbReference type="EC" id="2.3.1.179" evidence="5"/>
<dbReference type="PANTHER" id="PTHR11712">
    <property type="entry name" value="POLYKETIDE SYNTHASE-RELATED"/>
    <property type="match status" value="1"/>
</dbReference>
<keyword evidence="5" id="KW-0012">Acyltransferase</keyword>
<dbReference type="InterPro" id="IPR014030">
    <property type="entry name" value="Ketoacyl_synth_N"/>
</dbReference>
<dbReference type="GO" id="GO:0004315">
    <property type="term" value="F:3-oxoacyl-[acyl-carrier-protein] synthase activity"/>
    <property type="evidence" value="ECO:0007669"/>
    <property type="project" value="UniProtKB-EC"/>
</dbReference>
<proteinExistence type="inferred from homology"/>
<gene>
    <name evidence="5" type="ORF">AVDCRST_MAG80-1557</name>
</gene>
<dbReference type="AlphaFoldDB" id="A0A6J4QLT9"/>
<dbReference type="Pfam" id="PF00109">
    <property type="entry name" value="ketoacyl-synt"/>
    <property type="match status" value="1"/>
</dbReference>
<dbReference type="SUPFAM" id="SSF53901">
    <property type="entry name" value="Thiolase-like"/>
    <property type="match status" value="2"/>
</dbReference>
<sequence length="415" mass="43325">MENGHKDRAAYVTGVGVVSPIGVGRKAFWSSLLANESGVGPITLFDPEGFGVKMAAECTDFDPKDFMDRKVAQRTDRFVQMALSSAKLALEDAGAWGFLEESPERVGLLLGTGLGGAASIDRTQWEMDNKGPNRVNPFAVTKIMPNAAAAHVNIQLGMKGPSAASALACTSGTDIMGLGLDLIRRGDADMVVCGASEAVITPVIVAGFIAMRAMSRNNADPEGACRPYDRDHAGFVIGEGSAVLILESAESVERRGAEPYARIAGAGRTTDAYNITDPDPEGRGILRAMQLALADAGVEGEQVDFISPHGTGTAAGDGPESQAMHRINPSAMVSATKPILGHSMGATGAIETAICALAVKEKKVPPMRNLETLAEECAELDYVVSKPREAPNLEVALCANLGVGGHNAAIVLERA</sequence>
<dbReference type="SMART" id="SM00825">
    <property type="entry name" value="PKS_KS"/>
    <property type="match status" value="1"/>
</dbReference>
<name>A0A6J4QLT9_9ACTN</name>
<protein>
    <submittedName>
        <fullName evidence="5">3-oxoacyl-[acyl-carrier-protein] synthase, KASII</fullName>
        <ecNumber evidence="5">2.3.1.179</ecNumber>
    </submittedName>
</protein>
<dbReference type="InterPro" id="IPR000794">
    <property type="entry name" value="Beta-ketoacyl_synthase"/>
</dbReference>
<evidence type="ECO:0000259" key="4">
    <source>
        <dbReference type="PROSITE" id="PS52004"/>
    </source>
</evidence>
<evidence type="ECO:0000313" key="5">
    <source>
        <dbReference type="EMBL" id="CAA9443586.1"/>
    </source>
</evidence>
<dbReference type="PANTHER" id="PTHR11712:SF336">
    <property type="entry name" value="3-OXOACYL-[ACYL-CARRIER-PROTEIN] SYNTHASE, MITOCHONDRIAL"/>
    <property type="match status" value="1"/>
</dbReference>
<dbReference type="InterPro" id="IPR014031">
    <property type="entry name" value="Ketoacyl_synth_C"/>
</dbReference>
<comment type="similarity">
    <text evidence="1 3">Belongs to the thiolase-like superfamily. Beta-ketoacyl-ACP synthases family.</text>
</comment>
<dbReference type="Pfam" id="PF02801">
    <property type="entry name" value="Ketoacyl-synt_C"/>
    <property type="match status" value="1"/>
</dbReference>
<evidence type="ECO:0000256" key="1">
    <source>
        <dbReference type="ARBA" id="ARBA00008467"/>
    </source>
</evidence>
<dbReference type="Gene3D" id="3.40.47.10">
    <property type="match status" value="1"/>
</dbReference>
<dbReference type="NCBIfam" id="NF005589">
    <property type="entry name" value="PRK07314.1"/>
    <property type="match status" value="1"/>
</dbReference>